<feature type="domain" description="CusB-like beta-barrel" evidence="4">
    <location>
        <begin position="273"/>
        <end position="342"/>
    </location>
</feature>
<dbReference type="Gene3D" id="1.10.287.470">
    <property type="entry name" value="Helix hairpin bin"/>
    <property type="match status" value="1"/>
</dbReference>
<evidence type="ECO:0000313" key="6">
    <source>
        <dbReference type="EMBL" id="MEX3185874.1"/>
    </source>
</evidence>
<dbReference type="GO" id="GO:1990281">
    <property type="term" value="C:efflux pump complex"/>
    <property type="evidence" value="ECO:0007669"/>
    <property type="project" value="TreeGrafter"/>
</dbReference>
<evidence type="ECO:0000256" key="3">
    <source>
        <dbReference type="SAM" id="Phobius"/>
    </source>
</evidence>
<evidence type="ECO:0000256" key="2">
    <source>
        <dbReference type="SAM" id="Coils"/>
    </source>
</evidence>
<keyword evidence="3" id="KW-0812">Transmembrane</keyword>
<gene>
    <name evidence="6" type="ORF">C3R40_004490</name>
    <name evidence="7" type="ORF">C3R40_17595</name>
</gene>
<dbReference type="GO" id="GO:0015562">
    <property type="term" value="F:efflux transmembrane transporter activity"/>
    <property type="evidence" value="ECO:0007669"/>
    <property type="project" value="TreeGrafter"/>
</dbReference>
<dbReference type="Pfam" id="PF25954">
    <property type="entry name" value="Beta-barrel_RND_2"/>
    <property type="match status" value="1"/>
</dbReference>
<dbReference type="SUPFAM" id="SSF111369">
    <property type="entry name" value="HlyD-like secretion proteins"/>
    <property type="match status" value="1"/>
</dbReference>
<evidence type="ECO:0000259" key="5">
    <source>
        <dbReference type="Pfam" id="PF25973"/>
    </source>
</evidence>
<reference evidence="6 8" key="3">
    <citation type="submission" date="2024-07" db="EMBL/GenBank/DDBJ databases">
        <authorList>
            <person name="Raymann K."/>
        </authorList>
    </citation>
    <scope>NUCLEOTIDE SEQUENCE [LARGE SCALE GENOMIC DNA]</scope>
    <source>
        <strain evidence="6 8">KZ19</strain>
    </source>
</reference>
<keyword evidence="3" id="KW-1133">Transmembrane helix</keyword>
<dbReference type="InterPro" id="IPR006143">
    <property type="entry name" value="RND_pump_MFP"/>
</dbReference>
<dbReference type="Pfam" id="PF25973">
    <property type="entry name" value="BSH_CzcB"/>
    <property type="match status" value="1"/>
</dbReference>
<dbReference type="InterPro" id="IPR058792">
    <property type="entry name" value="Beta-barrel_RND_2"/>
</dbReference>
<dbReference type="RefSeq" id="WP_080273402.1">
    <property type="nucleotide sequence ID" value="NZ_CAMKJB010000008.1"/>
</dbReference>
<dbReference type="AlphaFoldDB" id="A0AAP8TVD7"/>
<dbReference type="Gene3D" id="2.40.50.100">
    <property type="match status" value="1"/>
</dbReference>
<keyword evidence="3" id="KW-0472">Membrane</keyword>
<evidence type="ECO:0000313" key="8">
    <source>
        <dbReference type="Proteomes" id="UP000237365"/>
    </source>
</evidence>
<dbReference type="GeneID" id="64307061"/>
<protein>
    <submittedName>
        <fullName evidence="7">Efflux RND transporter periplasmic adaptor subunit</fullName>
    </submittedName>
</protein>
<dbReference type="Proteomes" id="UP000237365">
    <property type="component" value="Unassembled WGS sequence"/>
</dbReference>
<keyword evidence="2" id="KW-0175">Coiled coil</keyword>
<evidence type="ECO:0000259" key="4">
    <source>
        <dbReference type="Pfam" id="PF25954"/>
    </source>
</evidence>
<feature type="coiled-coil region" evidence="2">
    <location>
        <begin position="156"/>
        <end position="207"/>
    </location>
</feature>
<dbReference type="NCBIfam" id="TIGR01730">
    <property type="entry name" value="RND_mfp"/>
    <property type="match status" value="1"/>
</dbReference>
<dbReference type="EMBL" id="PQGI01000013">
    <property type="protein sequence ID" value="POP15340.1"/>
    <property type="molecule type" value="Genomic_DNA"/>
</dbReference>
<organism evidence="7">
    <name type="scientific">Serratia marcescens</name>
    <dbReference type="NCBI Taxonomy" id="615"/>
    <lineage>
        <taxon>Bacteria</taxon>
        <taxon>Pseudomonadati</taxon>
        <taxon>Pseudomonadota</taxon>
        <taxon>Gammaproteobacteria</taxon>
        <taxon>Enterobacterales</taxon>
        <taxon>Yersiniaceae</taxon>
        <taxon>Serratia</taxon>
    </lineage>
</organism>
<dbReference type="PANTHER" id="PTHR30469">
    <property type="entry name" value="MULTIDRUG RESISTANCE PROTEIN MDTA"/>
    <property type="match status" value="1"/>
</dbReference>
<dbReference type="InterPro" id="IPR058647">
    <property type="entry name" value="BSH_CzcB-like"/>
</dbReference>
<proteinExistence type="inferred from homology"/>
<name>A0AAP8TVD7_SERMA</name>
<dbReference type="PANTHER" id="PTHR30469:SF38">
    <property type="entry name" value="HLYD FAMILY SECRETION PROTEIN"/>
    <property type="match status" value="1"/>
</dbReference>
<comment type="similarity">
    <text evidence="1">Belongs to the membrane fusion protein (MFP) (TC 8.A.1) family.</text>
</comment>
<feature type="transmembrane region" description="Helical" evidence="3">
    <location>
        <begin position="36"/>
        <end position="57"/>
    </location>
</feature>
<reference evidence="7" key="1">
    <citation type="submission" date="2018-01" db="EMBL/GenBank/DDBJ databases">
        <title>The opportunistic pathogen Serratia marcescens is an overlooked threat to honeybees.</title>
        <authorList>
            <person name="Raymann K."/>
            <person name="Shaffer Z."/>
            <person name="Coon K."/>
            <person name="Salisbury S."/>
            <person name="Moran N.A."/>
        </authorList>
    </citation>
    <scope>NUCLEOTIDE SEQUENCE [LARGE SCALE GENOMIC DNA]</scope>
    <source>
        <strain evidence="7">KZ19</strain>
    </source>
</reference>
<feature type="domain" description="CzcB-like barrel-sandwich hybrid" evidence="5">
    <location>
        <begin position="102"/>
        <end position="247"/>
    </location>
</feature>
<dbReference type="EMBL" id="PQGI02000001">
    <property type="protein sequence ID" value="MEX3185874.1"/>
    <property type="molecule type" value="Genomic_DNA"/>
</dbReference>
<sequence>MRSPSSEAPRNAARQQALHLLNSPHTPPRGRPWRKAALVGAIALALALGLVAGRAWFTQPAAAERASAAEPQANTAAPVEPAPPAAAASAVTAAGFIKASRLSTVSAEITGTVQEIYVQRGDKVKKGERLASLDGRSLRAQLASLQASQQIAAGKLAQTESRLPRARNQLQRLNRLLPLNYVSQDDVDSAKAELDSFEAQRRQYQAELQQVGWQIKASEIDLLRTIIRAPFDGQVVSLDASPGETVSPISAGGGFTRTGIATIVGLDNFDAEVWLPESQLAKVAPQQRVTIKPDGLPDRQISGTVSLISSVVDEQRAAVLVIIKLAQQQPWLKHNMSIQVDFYE</sequence>
<evidence type="ECO:0000256" key="1">
    <source>
        <dbReference type="ARBA" id="ARBA00009477"/>
    </source>
</evidence>
<reference evidence="6 8" key="2">
    <citation type="submission" date="2024-07" db="EMBL/GenBank/DDBJ databases">
        <title>Making a pathogen? Evaluating the impact of protist predation on the evolution of virulence in Serratia marcescens.</title>
        <authorList>
            <person name="Hopkins H."/>
            <person name="Lopezguerra C."/>
            <person name="Lau M.-J."/>
        </authorList>
    </citation>
    <scope>NUCLEOTIDE SEQUENCE [LARGE SCALE GENOMIC DNA]</scope>
    <source>
        <strain evidence="6 8">KZ19</strain>
    </source>
</reference>
<evidence type="ECO:0000313" key="7">
    <source>
        <dbReference type="EMBL" id="POP15340.1"/>
    </source>
</evidence>
<accession>A0AAP8TVD7</accession>
<comment type="caution">
    <text evidence="7">The sequence shown here is derived from an EMBL/GenBank/DDBJ whole genome shotgun (WGS) entry which is preliminary data.</text>
</comment>
<dbReference type="Gene3D" id="2.40.30.170">
    <property type="match status" value="1"/>
</dbReference>